<proteinExistence type="predicted"/>
<keyword evidence="1" id="KW-0245">EGF-like domain</keyword>
<dbReference type="InterPro" id="IPR042635">
    <property type="entry name" value="MEGF10/SREC1/2-like"/>
</dbReference>
<dbReference type="PANTHER" id="PTHR24043:SF8">
    <property type="entry name" value="EGF-LIKE DOMAIN-CONTAINING PROTEIN"/>
    <property type="match status" value="1"/>
</dbReference>
<evidence type="ECO:0000313" key="3">
    <source>
        <dbReference type="Proteomes" id="UP000507470"/>
    </source>
</evidence>
<dbReference type="GO" id="GO:0005044">
    <property type="term" value="F:scavenger receptor activity"/>
    <property type="evidence" value="ECO:0007669"/>
    <property type="project" value="InterPro"/>
</dbReference>
<reference evidence="2 3" key="1">
    <citation type="submission" date="2020-06" db="EMBL/GenBank/DDBJ databases">
        <authorList>
            <person name="Li R."/>
            <person name="Bekaert M."/>
        </authorList>
    </citation>
    <scope>NUCLEOTIDE SEQUENCE [LARGE SCALE GENOMIC DNA]</scope>
    <source>
        <strain evidence="3">wild</strain>
    </source>
</reference>
<dbReference type="OrthoDB" id="6101774at2759"/>
<dbReference type="Gene3D" id="2.170.300.10">
    <property type="entry name" value="Tie2 ligand-binding domain superfamily"/>
    <property type="match status" value="1"/>
</dbReference>
<accession>A0A6J8EZM0</accession>
<dbReference type="AlphaFoldDB" id="A0A6J8EZM0"/>
<name>A0A6J8EZM0_MYTCO</name>
<sequence>MSYKGYSEIVRTILLLFINKSLRFLTLMSYGDAGRAIPKCDKGKFGLYCTESCDGCIESICNRCDGVCIDSSGCKPGYEYGPYCNMTCMDWHFGTNCTKMCYCLNNPCEKTSGICSDGGCNKGWHGQSCDEECSKGTFGLDCSESCDGCIESACDRFNGECVDSSGCKSGYEHGPYCNKSE</sequence>
<evidence type="ECO:0000256" key="1">
    <source>
        <dbReference type="ARBA" id="ARBA00022536"/>
    </source>
</evidence>
<protein>
    <recommendedName>
        <fullName evidence="4">MEGF10_11</fullName>
    </recommendedName>
</protein>
<organism evidence="2 3">
    <name type="scientific">Mytilus coruscus</name>
    <name type="common">Sea mussel</name>
    <dbReference type="NCBI Taxonomy" id="42192"/>
    <lineage>
        <taxon>Eukaryota</taxon>
        <taxon>Metazoa</taxon>
        <taxon>Spiralia</taxon>
        <taxon>Lophotrochozoa</taxon>
        <taxon>Mollusca</taxon>
        <taxon>Bivalvia</taxon>
        <taxon>Autobranchia</taxon>
        <taxon>Pteriomorphia</taxon>
        <taxon>Mytilida</taxon>
        <taxon>Mytiloidea</taxon>
        <taxon>Mytilidae</taxon>
        <taxon>Mytilinae</taxon>
        <taxon>Mytilus</taxon>
    </lineage>
</organism>
<dbReference type="PANTHER" id="PTHR24043">
    <property type="entry name" value="SCAVENGER RECEPTOR CLASS F"/>
    <property type="match status" value="1"/>
</dbReference>
<keyword evidence="3" id="KW-1185">Reference proteome</keyword>
<dbReference type="Proteomes" id="UP000507470">
    <property type="component" value="Unassembled WGS sequence"/>
</dbReference>
<dbReference type="EMBL" id="CACVKT020010363">
    <property type="protein sequence ID" value="CAC5426109.1"/>
    <property type="molecule type" value="Genomic_DNA"/>
</dbReference>
<evidence type="ECO:0000313" key="2">
    <source>
        <dbReference type="EMBL" id="CAC5426109.1"/>
    </source>
</evidence>
<gene>
    <name evidence="2" type="ORF">MCOR_57850</name>
</gene>
<evidence type="ECO:0008006" key="4">
    <source>
        <dbReference type="Google" id="ProtNLM"/>
    </source>
</evidence>